<protein>
    <submittedName>
        <fullName evidence="3">J domain-containing protein</fullName>
    </submittedName>
</protein>
<dbReference type="Pfam" id="PF00226">
    <property type="entry name" value="DnaJ"/>
    <property type="match status" value="1"/>
</dbReference>
<feature type="domain" description="J" evidence="1">
    <location>
        <begin position="29"/>
        <end position="98"/>
    </location>
</feature>
<dbReference type="SMART" id="SM00271">
    <property type="entry name" value="DnaJ"/>
    <property type="match status" value="1"/>
</dbReference>
<name>A0A0N5AE82_9BILA</name>
<accession>A0A0N5AE82</accession>
<dbReference type="CDD" id="cd06257">
    <property type="entry name" value="DnaJ"/>
    <property type="match status" value="1"/>
</dbReference>
<dbReference type="PANTHER" id="PTHR44825:SF1">
    <property type="entry name" value="DNAJ HOMOLOG SUBFAMILY C MEMBER 4"/>
    <property type="match status" value="1"/>
</dbReference>
<dbReference type="PANTHER" id="PTHR44825">
    <property type="match status" value="1"/>
</dbReference>
<dbReference type="PROSITE" id="PS00636">
    <property type="entry name" value="DNAJ_1"/>
    <property type="match status" value="1"/>
</dbReference>
<sequence>MNTFGILKTFPQLKSFICYSSYDGERKRMYYEVLGISRDADSKTVRSAYLRKCKELHPDGKKLSSDKLKWVTEEFMSVRAAYEILKDCNKRREYDQQLGTPKNVTYKNIYGGSAYTNRYRPSVQMNAILNEDIHFRDFNAEYKMFYWYILIDGFLDYQDESRLETTHT</sequence>
<dbReference type="InterPro" id="IPR018253">
    <property type="entry name" value="DnaJ_domain_CS"/>
</dbReference>
<evidence type="ECO:0000313" key="2">
    <source>
        <dbReference type="Proteomes" id="UP000046393"/>
    </source>
</evidence>
<dbReference type="AlphaFoldDB" id="A0A0N5AE82"/>
<dbReference type="InterPro" id="IPR052763">
    <property type="entry name" value="DnaJ_C4"/>
</dbReference>
<dbReference type="STRING" id="451379.A0A0N5AE82"/>
<reference evidence="3" key="1">
    <citation type="submission" date="2017-02" db="UniProtKB">
        <authorList>
            <consortium name="WormBaseParasite"/>
        </authorList>
    </citation>
    <scope>IDENTIFICATION</scope>
</reference>
<evidence type="ECO:0000259" key="1">
    <source>
        <dbReference type="PROSITE" id="PS50076"/>
    </source>
</evidence>
<proteinExistence type="predicted"/>
<keyword evidence="2" id="KW-1185">Reference proteome</keyword>
<dbReference type="SUPFAM" id="SSF46565">
    <property type="entry name" value="Chaperone J-domain"/>
    <property type="match status" value="1"/>
</dbReference>
<dbReference type="PROSITE" id="PS50076">
    <property type="entry name" value="DNAJ_2"/>
    <property type="match status" value="1"/>
</dbReference>
<organism evidence="2 3">
    <name type="scientific">Syphacia muris</name>
    <dbReference type="NCBI Taxonomy" id="451379"/>
    <lineage>
        <taxon>Eukaryota</taxon>
        <taxon>Metazoa</taxon>
        <taxon>Ecdysozoa</taxon>
        <taxon>Nematoda</taxon>
        <taxon>Chromadorea</taxon>
        <taxon>Rhabditida</taxon>
        <taxon>Spirurina</taxon>
        <taxon>Oxyuridomorpha</taxon>
        <taxon>Oxyuroidea</taxon>
        <taxon>Oxyuridae</taxon>
        <taxon>Syphacia</taxon>
    </lineage>
</organism>
<dbReference type="Gene3D" id="1.10.287.110">
    <property type="entry name" value="DnaJ domain"/>
    <property type="match status" value="1"/>
</dbReference>
<evidence type="ECO:0000313" key="3">
    <source>
        <dbReference type="WBParaSite" id="SMUV_0000253001-mRNA-1"/>
    </source>
</evidence>
<dbReference type="InterPro" id="IPR001623">
    <property type="entry name" value="DnaJ_domain"/>
</dbReference>
<dbReference type="WBParaSite" id="SMUV_0000253001-mRNA-1">
    <property type="protein sequence ID" value="SMUV_0000253001-mRNA-1"/>
    <property type="gene ID" value="SMUV_0000253001"/>
</dbReference>
<dbReference type="InterPro" id="IPR036869">
    <property type="entry name" value="J_dom_sf"/>
</dbReference>
<dbReference type="Proteomes" id="UP000046393">
    <property type="component" value="Unplaced"/>
</dbReference>
<dbReference type="PRINTS" id="PR00625">
    <property type="entry name" value="JDOMAIN"/>
</dbReference>